<keyword evidence="2" id="KW-1185">Reference proteome</keyword>
<dbReference type="AlphaFoldDB" id="A0A371ERR0"/>
<dbReference type="EMBL" id="QJKJ01012419">
    <property type="protein sequence ID" value="RDX68728.1"/>
    <property type="molecule type" value="Genomic_DNA"/>
</dbReference>
<proteinExistence type="predicted"/>
<protein>
    <recommendedName>
        <fullName evidence="3">GAG-pre-integrase domain-containing protein</fullName>
    </recommendedName>
</protein>
<dbReference type="OrthoDB" id="1935865at2759"/>
<gene>
    <name evidence="1" type="ORF">CR513_52261</name>
</gene>
<reference evidence="1" key="1">
    <citation type="submission" date="2018-05" db="EMBL/GenBank/DDBJ databases">
        <title>Draft genome of Mucuna pruriens seed.</title>
        <authorList>
            <person name="Nnadi N.E."/>
            <person name="Vos R."/>
            <person name="Hasami M.H."/>
            <person name="Devisetty U.K."/>
            <person name="Aguiy J.C."/>
        </authorList>
    </citation>
    <scope>NUCLEOTIDE SEQUENCE [LARGE SCALE GENOMIC DNA]</scope>
    <source>
        <strain evidence="1">JCA_2017</strain>
    </source>
</reference>
<sequence>MLNSQIIGYESLVDGLYKLSLASNDIPSSLVVKILRLKDPRLGKSFMLWHKCLGHIFMEIVEWKTNILPSLNFYDLKFGSLRDNSCDGFFTPTISSNKIFITFIDEFSRYDYLFLIKEQSKVLENFKIFLIGVEKIVGENDKDYKV</sequence>
<dbReference type="Proteomes" id="UP000257109">
    <property type="component" value="Unassembled WGS sequence"/>
</dbReference>
<name>A0A371ERR0_MUCPR</name>
<evidence type="ECO:0008006" key="3">
    <source>
        <dbReference type="Google" id="ProtNLM"/>
    </source>
</evidence>
<feature type="non-terminal residue" evidence="1">
    <location>
        <position position="146"/>
    </location>
</feature>
<evidence type="ECO:0000313" key="1">
    <source>
        <dbReference type="EMBL" id="RDX68728.1"/>
    </source>
</evidence>
<accession>A0A371ERR0</accession>
<evidence type="ECO:0000313" key="2">
    <source>
        <dbReference type="Proteomes" id="UP000257109"/>
    </source>
</evidence>
<comment type="caution">
    <text evidence="1">The sequence shown here is derived from an EMBL/GenBank/DDBJ whole genome shotgun (WGS) entry which is preliminary data.</text>
</comment>
<organism evidence="1 2">
    <name type="scientific">Mucuna pruriens</name>
    <name type="common">Velvet bean</name>
    <name type="synonym">Dolichos pruriens</name>
    <dbReference type="NCBI Taxonomy" id="157652"/>
    <lineage>
        <taxon>Eukaryota</taxon>
        <taxon>Viridiplantae</taxon>
        <taxon>Streptophyta</taxon>
        <taxon>Embryophyta</taxon>
        <taxon>Tracheophyta</taxon>
        <taxon>Spermatophyta</taxon>
        <taxon>Magnoliopsida</taxon>
        <taxon>eudicotyledons</taxon>
        <taxon>Gunneridae</taxon>
        <taxon>Pentapetalae</taxon>
        <taxon>rosids</taxon>
        <taxon>fabids</taxon>
        <taxon>Fabales</taxon>
        <taxon>Fabaceae</taxon>
        <taxon>Papilionoideae</taxon>
        <taxon>50 kb inversion clade</taxon>
        <taxon>NPAAA clade</taxon>
        <taxon>indigoferoid/millettioid clade</taxon>
        <taxon>Phaseoleae</taxon>
        <taxon>Mucuna</taxon>
    </lineage>
</organism>